<dbReference type="SUPFAM" id="SSF46929">
    <property type="entry name" value="DNA helicase RuvA subunit, C-terminal domain"/>
    <property type="match status" value="1"/>
</dbReference>
<protein>
    <submittedName>
        <fullName evidence="7">Holliday junction DNA helicase RuvA</fullName>
    </submittedName>
</protein>
<dbReference type="AlphaFoldDB" id="H5SBN0"/>
<reference evidence="7" key="2">
    <citation type="journal article" date="2012" name="PLoS ONE">
        <title>A Deeply Branching Thermophilic Bacterium with an Ancient Acetyl-CoA Pathway Dominates a Subsurface Ecosystem.</title>
        <authorList>
            <person name="Takami H."/>
            <person name="Noguchi H."/>
            <person name="Takaki Y."/>
            <person name="Uchiyama I."/>
            <person name="Toyoda A."/>
            <person name="Nishi S."/>
            <person name="Chee G.-J."/>
            <person name="Arai W."/>
            <person name="Nunoura T."/>
            <person name="Itoh T."/>
            <person name="Hattori M."/>
            <person name="Takai K."/>
        </authorList>
    </citation>
    <scope>NUCLEOTIDE SEQUENCE</scope>
</reference>
<dbReference type="GO" id="GO:0009379">
    <property type="term" value="C:Holliday junction helicase complex"/>
    <property type="evidence" value="ECO:0007669"/>
    <property type="project" value="InterPro"/>
</dbReference>
<evidence type="ECO:0000259" key="6">
    <source>
        <dbReference type="SMART" id="SM00278"/>
    </source>
</evidence>
<dbReference type="GO" id="GO:0009378">
    <property type="term" value="F:four-way junction helicase activity"/>
    <property type="evidence" value="ECO:0007669"/>
    <property type="project" value="InterPro"/>
</dbReference>
<dbReference type="NCBIfam" id="TIGR00084">
    <property type="entry name" value="ruvA"/>
    <property type="match status" value="1"/>
</dbReference>
<dbReference type="Pfam" id="PF07499">
    <property type="entry name" value="RuvA_C"/>
    <property type="match status" value="1"/>
</dbReference>
<dbReference type="GO" id="GO:0006310">
    <property type="term" value="P:DNA recombination"/>
    <property type="evidence" value="ECO:0007669"/>
    <property type="project" value="UniProtKB-KW"/>
</dbReference>
<proteinExistence type="predicted"/>
<keyword evidence="2" id="KW-0227">DNA damage</keyword>
<evidence type="ECO:0000313" key="7">
    <source>
        <dbReference type="EMBL" id="BAL53566.1"/>
    </source>
</evidence>
<dbReference type="GO" id="GO:0003677">
    <property type="term" value="F:DNA binding"/>
    <property type="evidence" value="ECO:0007669"/>
    <property type="project" value="UniProtKB-KW"/>
</dbReference>
<dbReference type="Gene3D" id="1.10.150.20">
    <property type="entry name" value="5' to 3' exonuclease, C-terminal subdomain"/>
    <property type="match status" value="1"/>
</dbReference>
<dbReference type="InterPro" id="IPR010994">
    <property type="entry name" value="RuvA_2-like"/>
</dbReference>
<reference evidence="7" key="1">
    <citation type="journal article" date="2005" name="Environ. Microbiol.">
        <title>Genetic and functional properties of uncultivated thermophilic crenarchaeotes from a subsurface gold mine as revealed by analysis of genome fragments.</title>
        <authorList>
            <person name="Nunoura T."/>
            <person name="Hirayama H."/>
            <person name="Takami H."/>
            <person name="Oida H."/>
            <person name="Nishi S."/>
            <person name="Shimamura S."/>
            <person name="Suzuki Y."/>
            <person name="Inagaki F."/>
            <person name="Takai K."/>
            <person name="Nealson K.H."/>
            <person name="Horikoshi K."/>
        </authorList>
    </citation>
    <scope>NUCLEOTIDE SEQUENCE</scope>
</reference>
<dbReference type="InterPro" id="IPR036267">
    <property type="entry name" value="RuvA_C_sf"/>
</dbReference>
<dbReference type="EMBL" id="AP011661">
    <property type="protein sequence ID" value="BAL53566.1"/>
    <property type="molecule type" value="Genomic_DNA"/>
</dbReference>
<evidence type="ECO:0000256" key="5">
    <source>
        <dbReference type="ARBA" id="ARBA00023204"/>
    </source>
</evidence>
<dbReference type="InterPro" id="IPR000085">
    <property type="entry name" value="RuvA"/>
</dbReference>
<dbReference type="SMART" id="SM00278">
    <property type="entry name" value="HhH1"/>
    <property type="match status" value="2"/>
</dbReference>
<dbReference type="SUPFAM" id="SSF47781">
    <property type="entry name" value="RuvA domain 2-like"/>
    <property type="match status" value="1"/>
</dbReference>
<dbReference type="GO" id="GO:0006281">
    <property type="term" value="P:DNA repair"/>
    <property type="evidence" value="ECO:0007669"/>
    <property type="project" value="UniProtKB-KW"/>
</dbReference>
<evidence type="ECO:0000256" key="2">
    <source>
        <dbReference type="ARBA" id="ARBA00022763"/>
    </source>
</evidence>
<dbReference type="Gene3D" id="1.10.8.10">
    <property type="entry name" value="DNA helicase RuvA subunit, C-terminal domain"/>
    <property type="match status" value="1"/>
</dbReference>
<keyword evidence="7" id="KW-0067">ATP-binding</keyword>
<keyword evidence="7" id="KW-0547">Nucleotide-binding</keyword>
<dbReference type="GO" id="GO:0005524">
    <property type="term" value="F:ATP binding"/>
    <property type="evidence" value="ECO:0007669"/>
    <property type="project" value="InterPro"/>
</dbReference>
<dbReference type="Pfam" id="PF14520">
    <property type="entry name" value="HHH_5"/>
    <property type="match status" value="1"/>
</dbReference>
<evidence type="ECO:0000256" key="3">
    <source>
        <dbReference type="ARBA" id="ARBA00023125"/>
    </source>
</evidence>
<gene>
    <name evidence="7" type="ORF">HGMM_F07E12C13</name>
</gene>
<accession>H5SBN0</accession>
<keyword evidence="3" id="KW-0238">DNA-binding</keyword>
<keyword evidence="5" id="KW-0234">DNA repair</keyword>
<dbReference type="InterPro" id="IPR011114">
    <property type="entry name" value="RuvA_C"/>
</dbReference>
<keyword evidence="1" id="KW-0963">Cytoplasm</keyword>
<name>H5SBN0_9BACT</name>
<feature type="domain" description="Helix-hairpin-helix DNA-binding motif class 1" evidence="6">
    <location>
        <begin position="16"/>
        <end position="35"/>
    </location>
</feature>
<organism evidence="7">
    <name type="scientific">uncultured Bacteroidota bacterium</name>
    <dbReference type="NCBI Taxonomy" id="152509"/>
    <lineage>
        <taxon>Bacteria</taxon>
        <taxon>Pseudomonadati</taxon>
        <taxon>Bacteroidota</taxon>
        <taxon>environmental samples</taxon>
    </lineage>
</organism>
<sequence length="142" mass="15313">MELVGFATPAERDVFLLLVGIPGVGMRTALSILSAMSVSQLQEAIIANNLPVLQRIPGVGRKTAERLVLELREKIGAIAPARDGQVLPVLDEALRAMVVLGYNRNHAEKALRTAFDQCRAEGITPSVEQLVKLALRLVHNAA</sequence>
<keyword evidence="7" id="KW-0378">Hydrolase</keyword>
<dbReference type="InterPro" id="IPR003583">
    <property type="entry name" value="Hlx-hairpin-Hlx_DNA-bd_motif"/>
</dbReference>
<dbReference type="CDD" id="cd14332">
    <property type="entry name" value="UBA_RuvA_C"/>
    <property type="match status" value="1"/>
</dbReference>
<keyword evidence="7" id="KW-0347">Helicase</keyword>
<evidence type="ECO:0000256" key="1">
    <source>
        <dbReference type="ARBA" id="ARBA00022490"/>
    </source>
</evidence>
<feature type="domain" description="Helix-hairpin-helix DNA-binding motif class 1" evidence="6">
    <location>
        <begin position="51"/>
        <end position="70"/>
    </location>
</feature>
<evidence type="ECO:0000256" key="4">
    <source>
        <dbReference type="ARBA" id="ARBA00023172"/>
    </source>
</evidence>
<keyword evidence="4" id="KW-0233">DNA recombination</keyword>